<dbReference type="Pfam" id="PF00743">
    <property type="entry name" value="FMO-like"/>
    <property type="match status" value="1"/>
</dbReference>
<dbReference type="InterPro" id="IPR020946">
    <property type="entry name" value="Flavin_mOase-like"/>
</dbReference>
<evidence type="ECO:0000313" key="6">
    <source>
        <dbReference type="EMBL" id="CAF1321121.1"/>
    </source>
</evidence>
<protein>
    <recommendedName>
        <fullName evidence="5">Flavin-containing monooxygenase</fullName>
        <ecNumber evidence="5">1.-.-.-</ecNumber>
    </recommendedName>
</protein>
<dbReference type="InterPro" id="IPR050346">
    <property type="entry name" value="FMO-like"/>
</dbReference>
<keyword evidence="5" id="KW-0503">Monooxygenase</keyword>
<dbReference type="Gene3D" id="3.50.50.60">
    <property type="entry name" value="FAD/NAD(P)-binding domain"/>
    <property type="match status" value="2"/>
</dbReference>
<dbReference type="Proteomes" id="UP000663845">
    <property type="component" value="Unassembled WGS sequence"/>
</dbReference>
<accession>A0A815EWS3</accession>
<reference evidence="6" key="1">
    <citation type="submission" date="2021-02" db="EMBL/GenBank/DDBJ databases">
        <authorList>
            <person name="Nowell W R."/>
        </authorList>
    </citation>
    <scope>NUCLEOTIDE SEQUENCE</scope>
</reference>
<evidence type="ECO:0000256" key="5">
    <source>
        <dbReference type="RuleBase" id="RU361177"/>
    </source>
</evidence>
<proteinExistence type="inferred from homology"/>
<evidence type="ECO:0000256" key="3">
    <source>
        <dbReference type="ARBA" id="ARBA00022827"/>
    </source>
</evidence>
<evidence type="ECO:0000256" key="1">
    <source>
        <dbReference type="ARBA" id="ARBA00009183"/>
    </source>
</evidence>
<dbReference type="GO" id="GO:0050660">
    <property type="term" value="F:flavin adenine dinucleotide binding"/>
    <property type="evidence" value="ECO:0007669"/>
    <property type="project" value="InterPro"/>
</dbReference>
<evidence type="ECO:0000256" key="4">
    <source>
        <dbReference type="ARBA" id="ARBA00023002"/>
    </source>
</evidence>
<keyword evidence="4 5" id="KW-0560">Oxidoreductase</keyword>
<keyword evidence="3 5" id="KW-0274">FAD</keyword>
<comment type="cofactor">
    <cofactor evidence="5">
        <name>FAD</name>
        <dbReference type="ChEBI" id="CHEBI:57692"/>
    </cofactor>
</comment>
<comment type="similarity">
    <text evidence="1 5">Belongs to the FMO family.</text>
</comment>
<dbReference type="AlphaFoldDB" id="A0A815EWS3"/>
<evidence type="ECO:0000256" key="2">
    <source>
        <dbReference type="ARBA" id="ARBA00022630"/>
    </source>
</evidence>
<sequence length="282" mass="33649">MQHNMIEHSTVFSVVELLQADLIICATGFIETFPFLSETLTKTLVKNRTKSTSDEGIDLDLYRRIIPVGIPNIAFIDLPAPIHTWMFCEVQCHWMSDYFLGRIKLPNTEKEMYEEIETSRQFIYKMFKRKSYYFQYYWLEPMEIYLRDMGVSLYRTNNWISEYFGVYHPKRLSTLHDEREAKVEGEFKQEFLEAYRKQYGESGITADQTWELYTSAREKRRAKKTEGGQVGEQQQKQIFEELHADFKKDYTTAHGNNKVNDDQAWALVQDIIRNKRKKWPKH</sequence>
<dbReference type="EMBL" id="CAJNOG010000631">
    <property type="protein sequence ID" value="CAF1321121.1"/>
    <property type="molecule type" value="Genomic_DNA"/>
</dbReference>
<dbReference type="EC" id="1.-.-.-" evidence="5"/>
<dbReference type="PANTHER" id="PTHR23023">
    <property type="entry name" value="DIMETHYLANILINE MONOOXYGENASE"/>
    <property type="match status" value="1"/>
</dbReference>
<comment type="caution">
    <text evidence="6">The sequence shown here is derived from an EMBL/GenBank/DDBJ whole genome shotgun (WGS) entry which is preliminary data.</text>
</comment>
<name>A0A815EWS3_9BILA</name>
<dbReference type="GO" id="GO:0050661">
    <property type="term" value="F:NADP binding"/>
    <property type="evidence" value="ECO:0007669"/>
    <property type="project" value="InterPro"/>
</dbReference>
<gene>
    <name evidence="6" type="ORF">JYZ213_LOCUS33410</name>
</gene>
<organism evidence="6 7">
    <name type="scientific">Adineta steineri</name>
    <dbReference type="NCBI Taxonomy" id="433720"/>
    <lineage>
        <taxon>Eukaryota</taxon>
        <taxon>Metazoa</taxon>
        <taxon>Spiralia</taxon>
        <taxon>Gnathifera</taxon>
        <taxon>Rotifera</taxon>
        <taxon>Eurotatoria</taxon>
        <taxon>Bdelloidea</taxon>
        <taxon>Adinetida</taxon>
        <taxon>Adinetidae</taxon>
        <taxon>Adineta</taxon>
    </lineage>
</organism>
<dbReference type="GO" id="GO:0004499">
    <property type="term" value="F:N,N-dimethylaniline monooxygenase activity"/>
    <property type="evidence" value="ECO:0007669"/>
    <property type="project" value="InterPro"/>
</dbReference>
<keyword evidence="2 5" id="KW-0285">Flavoprotein</keyword>
<evidence type="ECO:0000313" key="7">
    <source>
        <dbReference type="Proteomes" id="UP000663845"/>
    </source>
</evidence>
<dbReference type="InterPro" id="IPR036188">
    <property type="entry name" value="FAD/NAD-bd_sf"/>
</dbReference>